<dbReference type="InterPro" id="IPR011251">
    <property type="entry name" value="Luciferase-like_dom"/>
</dbReference>
<dbReference type="OrthoDB" id="4760590at2"/>
<dbReference type="Gene3D" id="3.20.20.30">
    <property type="entry name" value="Luciferase-like domain"/>
    <property type="match status" value="2"/>
</dbReference>
<dbReference type="GO" id="GO:0016705">
    <property type="term" value="F:oxidoreductase activity, acting on paired donors, with incorporation or reduction of molecular oxygen"/>
    <property type="evidence" value="ECO:0007669"/>
    <property type="project" value="InterPro"/>
</dbReference>
<dbReference type="InterPro" id="IPR019922">
    <property type="entry name" value="Lucif-like_OxRdatse_MSMEG_4141"/>
</dbReference>
<reference evidence="2 3" key="1">
    <citation type="submission" date="2019-02" db="EMBL/GenBank/DDBJ databases">
        <title>Sequencing the genomes of 1000 actinobacteria strains.</title>
        <authorList>
            <person name="Klenk H.-P."/>
        </authorList>
    </citation>
    <scope>NUCLEOTIDE SEQUENCE [LARGE SCALE GENOMIC DNA]</scope>
    <source>
        <strain evidence="2 3">DSM 45779</strain>
    </source>
</reference>
<evidence type="ECO:0000313" key="3">
    <source>
        <dbReference type="Proteomes" id="UP000291591"/>
    </source>
</evidence>
<dbReference type="InterPro" id="IPR036661">
    <property type="entry name" value="Luciferase-like_sf"/>
</dbReference>
<gene>
    <name evidence="2" type="ORF">EV383_0969</name>
</gene>
<dbReference type="PANTHER" id="PTHR30137:SF18">
    <property type="entry name" value="CONSERVED PROTEIN"/>
    <property type="match status" value="1"/>
</dbReference>
<dbReference type="NCBIfam" id="TIGR03620">
    <property type="entry name" value="F420_MSMEG_4141"/>
    <property type="match status" value="1"/>
</dbReference>
<name>A0A4Q7UR18_PSEST</name>
<dbReference type="AlphaFoldDB" id="A0A4Q7UR18"/>
<evidence type="ECO:0000259" key="1">
    <source>
        <dbReference type="Pfam" id="PF00296"/>
    </source>
</evidence>
<dbReference type="Pfam" id="PF00296">
    <property type="entry name" value="Bac_luciferase"/>
    <property type="match status" value="1"/>
</dbReference>
<sequence>MSVELGRYGIWQHAGVLTPELAREIESLGFGAIWLGGSPPGDLSIAESLLDATDRIAVATGIVNMWSTPADEVASSYHRIEAKHPGRFLLGVGVGHPEATSDYTRPYATVVEYLDALDAADVPVAGRALAALGPKVLKLSAERTAGAHPYLTTPEHTREARGILGDGVLLAPEHKVVLNSDPAAAREIGRPAVQKPYLGLRNYVSNLKRLGWADSDIADGGSDALIDALVAHGEPDAVAARLDEHLAAGADHVCAQILTPKGADLTPDLRRLAGALGLG</sequence>
<dbReference type="InterPro" id="IPR050766">
    <property type="entry name" value="Bact_Lucif_Oxidored"/>
</dbReference>
<dbReference type="PANTHER" id="PTHR30137">
    <property type="entry name" value="LUCIFERASE-LIKE MONOOXYGENASE"/>
    <property type="match status" value="1"/>
</dbReference>
<dbReference type="EMBL" id="SHKL01000001">
    <property type="protein sequence ID" value="RZT84135.1"/>
    <property type="molecule type" value="Genomic_DNA"/>
</dbReference>
<dbReference type="SUPFAM" id="SSF51679">
    <property type="entry name" value="Bacterial luciferase-like"/>
    <property type="match status" value="1"/>
</dbReference>
<proteinExistence type="predicted"/>
<keyword evidence="3" id="KW-1185">Reference proteome</keyword>
<comment type="caution">
    <text evidence="2">The sequence shown here is derived from an EMBL/GenBank/DDBJ whole genome shotgun (WGS) entry which is preliminary data.</text>
</comment>
<evidence type="ECO:0000313" key="2">
    <source>
        <dbReference type="EMBL" id="RZT84135.1"/>
    </source>
</evidence>
<accession>A0A4Q7UR18</accession>
<organism evidence="2 3">
    <name type="scientific">Pseudonocardia sediminis</name>
    <dbReference type="NCBI Taxonomy" id="1397368"/>
    <lineage>
        <taxon>Bacteria</taxon>
        <taxon>Bacillati</taxon>
        <taxon>Actinomycetota</taxon>
        <taxon>Actinomycetes</taxon>
        <taxon>Pseudonocardiales</taxon>
        <taxon>Pseudonocardiaceae</taxon>
        <taxon>Pseudonocardia</taxon>
    </lineage>
</organism>
<dbReference type="Proteomes" id="UP000291591">
    <property type="component" value="Unassembled WGS sequence"/>
</dbReference>
<dbReference type="GO" id="GO:0005829">
    <property type="term" value="C:cytosol"/>
    <property type="evidence" value="ECO:0007669"/>
    <property type="project" value="TreeGrafter"/>
</dbReference>
<dbReference type="RefSeq" id="WP_130288784.1">
    <property type="nucleotide sequence ID" value="NZ_SHKL01000001.1"/>
</dbReference>
<feature type="domain" description="Luciferase-like" evidence="1">
    <location>
        <begin position="20"/>
        <end position="119"/>
    </location>
</feature>
<protein>
    <submittedName>
        <fullName evidence="2">Putative F420-dependent oxidoreductase</fullName>
    </submittedName>
</protein>